<dbReference type="AlphaFoldDB" id="A0A1B3XP32"/>
<dbReference type="GO" id="GO:0022857">
    <property type="term" value="F:transmembrane transporter activity"/>
    <property type="evidence" value="ECO:0007669"/>
    <property type="project" value="TreeGrafter"/>
</dbReference>
<name>A0A1B3XP32_9BACI</name>
<evidence type="ECO:0000313" key="11">
    <source>
        <dbReference type="EMBL" id="AOH54984.1"/>
    </source>
</evidence>
<evidence type="ECO:0000313" key="12">
    <source>
        <dbReference type="Proteomes" id="UP000077926"/>
    </source>
</evidence>
<keyword evidence="6 9" id="KW-1133">Transmembrane helix</keyword>
<evidence type="ECO:0000256" key="1">
    <source>
        <dbReference type="ARBA" id="ARBA00004429"/>
    </source>
</evidence>
<evidence type="ECO:0000256" key="6">
    <source>
        <dbReference type="ARBA" id="ARBA00022989"/>
    </source>
</evidence>
<organism evidence="11 12">
    <name type="scientific">Peribacillus muralis</name>
    <dbReference type="NCBI Taxonomy" id="264697"/>
    <lineage>
        <taxon>Bacteria</taxon>
        <taxon>Bacillati</taxon>
        <taxon>Bacillota</taxon>
        <taxon>Bacilli</taxon>
        <taxon>Bacillales</taxon>
        <taxon>Bacillaceae</taxon>
        <taxon>Peribacillus</taxon>
    </lineage>
</organism>
<evidence type="ECO:0000256" key="9">
    <source>
        <dbReference type="SAM" id="Phobius"/>
    </source>
</evidence>
<dbReference type="OrthoDB" id="9815614at2"/>
<feature type="transmembrane region" description="Helical" evidence="9">
    <location>
        <begin position="12"/>
        <end position="33"/>
    </location>
</feature>
<feature type="transmembrane region" description="Helical" evidence="9">
    <location>
        <begin position="83"/>
        <end position="106"/>
    </location>
</feature>
<dbReference type="PANTHER" id="PTHR35011:SF2">
    <property type="entry name" value="2,3-DIKETO-L-GULONATE TRAP TRANSPORTER SMALL PERMEASE PROTEIN YIAM"/>
    <property type="match status" value="1"/>
</dbReference>
<comment type="similarity">
    <text evidence="8">Belongs to the TRAP transporter small permease family.</text>
</comment>
<evidence type="ECO:0000256" key="7">
    <source>
        <dbReference type="ARBA" id="ARBA00023136"/>
    </source>
</evidence>
<protein>
    <submittedName>
        <fullName evidence="11">C4-dicarboxylate ABC transporter permease</fullName>
    </submittedName>
</protein>
<dbReference type="Pfam" id="PF04290">
    <property type="entry name" value="DctQ"/>
    <property type="match status" value="1"/>
</dbReference>
<feature type="transmembrane region" description="Helical" evidence="9">
    <location>
        <begin position="45"/>
        <end position="62"/>
    </location>
</feature>
<dbReference type="InterPro" id="IPR055348">
    <property type="entry name" value="DctQ"/>
</dbReference>
<feature type="transmembrane region" description="Helical" evidence="9">
    <location>
        <begin position="126"/>
        <end position="144"/>
    </location>
</feature>
<dbReference type="EMBL" id="CP017080">
    <property type="protein sequence ID" value="AOH54984.1"/>
    <property type="molecule type" value="Genomic_DNA"/>
</dbReference>
<keyword evidence="4" id="KW-0997">Cell inner membrane</keyword>
<keyword evidence="7 9" id="KW-0472">Membrane</keyword>
<keyword evidence="5 9" id="KW-0812">Transmembrane</keyword>
<keyword evidence="3" id="KW-1003">Cell membrane</keyword>
<gene>
    <name evidence="11" type="ORF">ABE28_011540</name>
</gene>
<dbReference type="GO" id="GO:0005886">
    <property type="term" value="C:plasma membrane"/>
    <property type="evidence" value="ECO:0007669"/>
    <property type="project" value="UniProtKB-SubCell"/>
</dbReference>
<evidence type="ECO:0000256" key="3">
    <source>
        <dbReference type="ARBA" id="ARBA00022475"/>
    </source>
</evidence>
<dbReference type="InterPro" id="IPR007387">
    <property type="entry name" value="TRAP_DctQ"/>
</dbReference>
<feature type="domain" description="Tripartite ATP-independent periplasmic transporters DctQ component" evidence="10">
    <location>
        <begin position="21"/>
        <end position="148"/>
    </location>
</feature>
<accession>A0A1B3XP32</accession>
<reference evidence="11 12" key="1">
    <citation type="submission" date="2016-08" db="EMBL/GenBank/DDBJ databases">
        <title>Complete genome sequence of Bacillus muralis G25-68, a strain with toxicity to nematodes.</title>
        <authorList>
            <person name="Zheng Z."/>
        </authorList>
    </citation>
    <scope>NUCLEOTIDE SEQUENCE [LARGE SCALE GENOMIC DNA]</scope>
    <source>
        <strain evidence="11 12">G25-68</strain>
    </source>
</reference>
<comment type="subcellular location">
    <subcellularLocation>
        <location evidence="1">Cell inner membrane</location>
        <topology evidence="1">Multi-pass membrane protein</topology>
    </subcellularLocation>
</comment>
<dbReference type="GO" id="GO:0015740">
    <property type="term" value="P:C4-dicarboxylate transport"/>
    <property type="evidence" value="ECO:0007669"/>
    <property type="project" value="TreeGrafter"/>
</dbReference>
<proteinExistence type="inferred from homology"/>
<dbReference type="STRING" id="264697.ABE28_011540"/>
<evidence type="ECO:0000256" key="2">
    <source>
        <dbReference type="ARBA" id="ARBA00022448"/>
    </source>
</evidence>
<evidence type="ECO:0000259" key="10">
    <source>
        <dbReference type="Pfam" id="PF04290"/>
    </source>
</evidence>
<evidence type="ECO:0000256" key="8">
    <source>
        <dbReference type="ARBA" id="ARBA00038436"/>
    </source>
</evidence>
<dbReference type="KEGG" id="bmur:ABE28_011540"/>
<keyword evidence="12" id="KW-1185">Reference proteome</keyword>
<evidence type="ECO:0000256" key="4">
    <source>
        <dbReference type="ARBA" id="ARBA00022519"/>
    </source>
</evidence>
<sequence length="161" mass="17826">MVIKWLKDIDDIIAVVALAGIIVFTSLNVFFRFVLNNPISWAEEITLGLFIWMVFIGISSAMKRDGHVGVDYFVKKMPKPLRILSEIIRAAAIYYALIYVLMYLGLDLTSHAENKLTPVLGLSYRFIDIAVPLGGLLTAIHFTGKLTRSNFSQSENGGGGS</sequence>
<dbReference type="RefSeq" id="WP_064465073.1">
    <property type="nucleotide sequence ID" value="NZ_CP017080.1"/>
</dbReference>
<dbReference type="Proteomes" id="UP000077926">
    <property type="component" value="Chromosome"/>
</dbReference>
<keyword evidence="2" id="KW-0813">Transport</keyword>
<evidence type="ECO:0000256" key="5">
    <source>
        <dbReference type="ARBA" id="ARBA00022692"/>
    </source>
</evidence>
<dbReference type="PANTHER" id="PTHR35011">
    <property type="entry name" value="2,3-DIKETO-L-GULONATE TRAP TRANSPORTER SMALL PERMEASE PROTEIN YIAM"/>
    <property type="match status" value="1"/>
</dbReference>